<dbReference type="Proteomes" id="UP000266649">
    <property type="component" value="Unassembled WGS sequence"/>
</dbReference>
<dbReference type="NCBIfam" id="TIGR01725">
    <property type="entry name" value="phge_HK97_gp10"/>
    <property type="match status" value="1"/>
</dbReference>
<comment type="caution">
    <text evidence="1">The sequence shown here is derived from an EMBL/GenBank/DDBJ whole genome shotgun (WGS) entry which is preliminary data.</text>
</comment>
<evidence type="ECO:0000313" key="2">
    <source>
        <dbReference type="Proteomes" id="UP000266649"/>
    </source>
</evidence>
<organism evidence="1 2">
    <name type="scientific">Gemmobacter lutimaris</name>
    <dbReference type="NCBI Taxonomy" id="2306023"/>
    <lineage>
        <taxon>Bacteria</taxon>
        <taxon>Pseudomonadati</taxon>
        <taxon>Pseudomonadota</taxon>
        <taxon>Alphaproteobacteria</taxon>
        <taxon>Rhodobacterales</taxon>
        <taxon>Paracoccaceae</taxon>
        <taxon>Gemmobacter</taxon>
    </lineage>
</organism>
<dbReference type="OrthoDB" id="8480914at2"/>
<dbReference type="EMBL" id="QXXQ01000006">
    <property type="protein sequence ID" value="RID91548.1"/>
    <property type="molecule type" value="Genomic_DNA"/>
</dbReference>
<dbReference type="AlphaFoldDB" id="A0A398BT05"/>
<accession>A0A398BT05</accession>
<gene>
    <name evidence="1" type="ORF">D2N39_12655</name>
</gene>
<protein>
    <submittedName>
        <fullName evidence="1">HK97 gp10 family phage protein</fullName>
    </submittedName>
</protein>
<dbReference type="Pfam" id="PF04883">
    <property type="entry name" value="HK97-gp10_like"/>
    <property type="match status" value="1"/>
</dbReference>
<name>A0A398BT05_9RHOB</name>
<keyword evidence="2" id="KW-1185">Reference proteome</keyword>
<dbReference type="InterPro" id="IPR010064">
    <property type="entry name" value="HK97-gp10_tail"/>
</dbReference>
<sequence>MAAVSPAFRRRLQNVVPQVSAAVRPVLIKSADELVALMKRLCPVEDGDLRDSIGWAWGDAPRGAVVIDKLSGRGRGRDRIVIYAGNAKAYYARWVEFGTRKSKAHPFFFPAYRALKRRIRSRISRATRKALREIGSG</sequence>
<reference evidence="1 2" key="1">
    <citation type="submission" date="2018-09" db="EMBL/GenBank/DDBJ databases">
        <title>Gemmobacter lutimaris sp. nov., a marine bacterium isolated from tidal flat.</title>
        <authorList>
            <person name="Lee D.W."/>
            <person name="Yoo Y."/>
            <person name="Kim J.-J."/>
            <person name="Kim B.S."/>
        </authorList>
    </citation>
    <scope>NUCLEOTIDE SEQUENCE [LARGE SCALE GENOMIC DNA]</scope>
    <source>
        <strain evidence="1 2">YJ-T1-11</strain>
    </source>
</reference>
<evidence type="ECO:0000313" key="1">
    <source>
        <dbReference type="EMBL" id="RID91548.1"/>
    </source>
</evidence>
<dbReference type="RefSeq" id="WP_119135152.1">
    <property type="nucleotide sequence ID" value="NZ_QXXQ01000006.1"/>
</dbReference>
<proteinExistence type="predicted"/>